<sequence length="209" mass="22469">MGFYERRILPHVINCACASKPIMRQREKVVPLARGEVLEIGIGTGLNLPYYDPARVTRLIGLDPSEKSWELAGKRAAALPFTVEFVGLPGEAIPLADESVDTVVVTFALCTIPDPVAALHGMARVLRPGGELLFAEHGLAPDAGVQRWQNRVNGFWAAVAGGCNLNRDIPGLLAAGGFEVSELQTQYLPGTPRIAGYNFWGRAHRAASA</sequence>
<protein>
    <submittedName>
        <fullName evidence="2">Class I SAM-dependent methyltransferase</fullName>
    </submittedName>
</protein>
<comment type="caution">
    <text evidence="2">The sequence shown here is derived from an EMBL/GenBank/DDBJ whole genome shotgun (WGS) entry which is preliminary data.</text>
</comment>
<dbReference type="InterPro" id="IPR013216">
    <property type="entry name" value="Methyltransf_11"/>
</dbReference>
<gene>
    <name evidence="2" type="ORF">DCP75_09285</name>
</gene>
<keyword evidence="2" id="KW-0489">Methyltransferase</keyword>
<accession>A0A3C1KMK1</accession>
<dbReference type="Gene3D" id="3.40.50.150">
    <property type="entry name" value="Vaccinia Virus protein VP39"/>
    <property type="match status" value="1"/>
</dbReference>
<dbReference type="InterPro" id="IPR052356">
    <property type="entry name" value="Thiol_S-MT"/>
</dbReference>
<dbReference type="EMBL" id="DMND01000129">
    <property type="protein sequence ID" value="HAN27895.1"/>
    <property type="molecule type" value="Genomic_DNA"/>
</dbReference>
<dbReference type="PANTHER" id="PTHR45036:SF1">
    <property type="entry name" value="METHYLTRANSFERASE LIKE 7A"/>
    <property type="match status" value="1"/>
</dbReference>
<feature type="domain" description="Methyltransferase type 11" evidence="1">
    <location>
        <begin position="38"/>
        <end position="134"/>
    </location>
</feature>
<dbReference type="InterPro" id="IPR029063">
    <property type="entry name" value="SAM-dependent_MTases_sf"/>
</dbReference>
<dbReference type="AlphaFoldDB" id="A0A3C1KMK1"/>
<evidence type="ECO:0000259" key="1">
    <source>
        <dbReference type="Pfam" id="PF08241"/>
    </source>
</evidence>
<proteinExistence type="predicted"/>
<evidence type="ECO:0000313" key="3">
    <source>
        <dbReference type="Proteomes" id="UP000259273"/>
    </source>
</evidence>
<reference evidence="2 3" key="1">
    <citation type="journal article" date="2018" name="Nat. Biotechnol.">
        <title>A standardized bacterial taxonomy based on genome phylogeny substantially revises the tree of life.</title>
        <authorList>
            <person name="Parks D.H."/>
            <person name="Chuvochina M."/>
            <person name="Waite D.W."/>
            <person name="Rinke C."/>
            <person name="Skarshewski A."/>
            <person name="Chaumeil P.A."/>
            <person name="Hugenholtz P."/>
        </authorList>
    </citation>
    <scope>NUCLEOTIDE SEQUENCE [LARGE SCALE GENOMIC DNA]</scope>
    <source>
        <strain evidence="2">UBA9158</strain>
    </source>
</reference>
<name>A0A3C1KMK1_9GAMM</name>
<keyword evidence="2" id="KW-0808">Transferase</keyword>
<evidence type="ECO:0000313" key="2">
    <source>
        <dbReference type="EMBL" id="HAN27895.1"/>
    </source>
</evidence>
<dbReference type="SUPFAM" id="SSF53335">
    <property type="entry name" value="S-adenosyl-L-methionine-dependent methyltransferases"/>
    <property type="match status" value="1"/>
</dbReference>
<dbReference type="GO" id="GO:0032259">
    <property type="term" value="P:methylation"/>
    <property type="evidence" value="ECO:0007669"/>
    <property type="project" value="UniProtKB-KW"/>
</dbReference>
<dbReference type="PANTHER" id="PTHR45036">
    <property type="entry name" value="METHYLTRANSFERASE LIKE 7B"/>
    <property type="match status" value="1"/>
</dbReference>
<dbReference type="Pfam" id="PF08241">
    <property type="entry name" value="Methyltransf_11"/>
    <property type="match status" value="1"/>
</dbReference>
<dbReference type="GO" id="GO:0008757">
    <property type="term" value="F:S-adenosylmethionine-dependent methyltransferase activity"/>
    <property type="evidence" value="ECO:0007669"/>
    <property type="project" value="InterPro"/>
</dbReference>
<dbReference type="CDD" id="cd02440">
    <property type="entry name" value="AdoMet_MTases"/>
    <property type="match status" value="1"/>
</dbReference>
<dbReference type="Proteomes" id="UP000259273">
    <property type="component" value="Unassembled WGS sequence"/>
</dbReference>
<dbReference type="STRING" id="1121937.GCA_000423125_01426"/>
<organism evidence="2 3">
    <name type="scientific">Haliea salexigens</name>
    <dbReference type="NCBI Taxonomy" id="287487"/>
    <lineage>
        <taxon>Bacteria</taxon>
        <taxon>Pseudomonadati</taxon>
        <taxon>Pseudomonadota</taxon>
        <taxon>Gammaproteobacteria</taxon>
        <taxon>Cellvibrionales</taxon>
        <taxon>Halieaceae</taxon>
        <taxon>Haliea</taxon>
    </lineage>
</organism>